<dbReference type="AlphaFoldDB" id="X1UMN5"/>
<feature type="domain" description="Transposase IS801/IS1294" evidence="1">
    <location>
        <begin position="12"/>
        <end position="93"/>
    </location>
</feature>
<dbReference type="GO" id="GO:0004803">
    <property type="term" value="F:transposase activity"/>
    <property type="evidence" value="ECO:0007669"/>
    <property type="project" value="InterPro"/>
</dbReference>
<reference evidence="2" key="1">
    <citation type="journal article" date="2014" name="Front. Microbiol.">
        <title>High frequency of phylogenetically diverse reductive dehalogenase-homologous genes in deep subseafloor sedimentary metagenomes.</title>
        <authorList>
            <person name="Kawai M."/>
            <person name="Futagami T."/>
            <person name="Toyoda A."/>
            <person name="Takaki Y."/>
            <person name="Nishi S."/>
            <person name="Hori S."/>
            <person name="Arai W."/>
            <person name="Tsubouchi T."/>
            <person name="Morono Y."/>
            <person name="Uchiyama I."/>
            <person name="Ito T."/>
            <person name="Fujiyama A."/>
            <person name="Inagaki F."/>
            <person name="Takami H."/>
        </authorList>
    </citation>
    <scope>NUCLEOTIDE SEQUENCE</scope>
    <source>
        <strain evidence="2">Expedition CK06-06</strain>
    </source>
</reference>
<dbReference type="EMBL" id="BARW01016009">
    <property type="protein sequence ID" value="GAJ01146.1"/>
    <property type="molecule type" value="Genomic_DNA"/>
</dbReference>
<evidence type="ECO:0000259" key="1">
    <source>
        <dbReference type="Pfam" id="PF04986"/>
    </source>
</evidence>
<comment type="caution">
    <text evidence="2">The sequence shown here is derived from an EMBL/GenBank/DDBJ whole genome shotgun (WGS) entry which is preliminary data.</text>
</comment>
<dbReference type="GO" id="GO:0003677">
    <property type="term" value="F:DNA binding"/>
    <property type="evidence" value="ECO:0007669"/>
    <property type="project" value="InterPro"/>
</dbReference>
<evidence type="ECO:0000313" key="2">
    <source>
        <dbReference type="EMBL" id="GAJ01146.1"/>
    </source>
</evidence>
<dbReference type="InterPro" id="IPR007069">
    <property type="entry name" value="Transposase_32"/>
</dbReference>
<dbReference type="Pfam" id="PF04986">
    <property type="entry name" value="Y2_Tnp"/>
    <property type="match status" value="1"/>
</dbReference>
<gene>
    <name evidence="2" type="ORF">S12H4_27969</name>
</gene>
<name>X1UMN5_9ZZZZ</name>
<proteinExistence type="predicted"/>
<accession>X1UMN5</accession>
<feature type="non-terminal residue" evidence="2">
    <location>
        <position position="1"/>
    </location>
</feature>
<protein>
    <recommendedName>
        <fullName evidence="1">Transposase IS801/IS1294 domain-containing protein</fullName>
    </recommendedName>
</protein>
<organism evidence="2">
    <name type="scientific">marine sediment metagenome</name>
    <dbReference type="NCBI Taxonomy" id="412755"/>
    <lineage>
        <taxon>unclassified sequences</taxon>
        <taxon>metagenomes</taxon>
        <taxon>ecological metagenomes</taxon>
    </lineage>
</organism>
<sequence length="140" mass="16461">GIDFNKLFCSNVHSKVRPTSKEEAEKVGKYMIRPILSLNRLSLDETEGKICYRSGKNIHKEERMDYLEFIARVTSHIPDKGQVMVRYYSLYYNAHRGKMRKARVSPSGPLIIEDEQYVPSRGWAEMIKKVYVSTLFRHFR</sequence>
<dbReference type="GO" id="GO:0006313">
    <property type="term" value="P:DNA transposition"/>
    <property type="evidence" value="ECO:0007669"/>
    <property type="project" value="InterPro"/>
</dbReference>